<reference evidence="7" key="1">
    <citation type="submission" date="2015-10" db="EMBL/GenBank/DDBJ databases">
        <title>Daphnia magna gene sets from two clonal populations assembled and annotated with EvidentialGene.</title>
        <authorList>
            <person name="Gilbert D."/>
            <person name="Podicheti R."/>
            <person name="Orsini L."/>
            <person name="Colbourne J."/>
            <person name="Pfrender M."/>
        </authorList>
    </citation>
    <scope>NUCLEOTIDE SEQUENCE</scope>
</reference>
<dbReference type="UniPathway" id="UPA00251">
    <property type="reaction ID" value="UER00322"/>
</dbReference>
<dbReference type="AlphaFoldDB" id="A0A0P4YD11"/>
<evidence type="ECO:0000313" key="7">
    <source>
        <dbReference type="EMBL" id="JAI91465.1"/>
    </source>
</evidence>
<evidence type="ECO:0000256" key="6">
    <source>
        <dbReference type="ARBA" id="ARBA00023244"/>
    </source>
</evidence>
<dbReference type="PANTHER" id="PTHR10755">
    <property type="entry name" value="COPROPORPHYRINOGEN III OXIDASE, MITOCHONDRIAL"/>
    <property type="match status" value="1"/>
</dbReference>
<evidence type="ECO:0000256" key="2">
    <source>
        <dbReference type="ARBA" id="ARBA00010644"/>
    </source>
</evidence>
<evidence type="ECO:0000256" key="5">
    <source>
        <dbReference type="ARBA" id="ARBA00023002"/>
    </source>
</evidence>
<protein>
    <recommendedName>
        <fullName evidence="4">coproporphyrinogen oxidase</fullName>
        <ecNumber evidence="4">1.3.3.3</ecNumber>
    </recommendedName>
</protein>
<comment type="subunit">
    <text evidence="3">Homodimer.</text>
</comment>
<evidence type="ECO:0000256" key="4">
    <source>
        <dbReference type="ARBA" id="ARBA00012869"/>
    </source>
</evidence>
<dbReference type="SUPFAM" id="SSF102886">
    <property type="entry name" value="Coproporphyrinogen III oxidase"/>
    <property type="match status" value="1"/>
</dbReference>
<dbReference type="InterPro" id="IPR001260">
    <property type="entry name" value="Coprogen_oxidase_aer"/>
</dbReference>
<evidence type="ECO:0000256" key="1">
    <source>
        <dbReference type="ARBA" id="ARBA00005168"/>
    </source>
</evidence>
<keyword evidence="5" id="KW-0560">Oxidoreductase</keyword>
<dbReference type="Gene3D" id="3.40.1500.10">
    <property type="entry name" value="Coproporphyrinogen III oxidase, aerobic"/>
    <property type="match status" value="1"/>
</dbReference>
<dbReference type="PRINTS" id="PR00073">
    <property type="entry name" value="COPRGNOXDASE"/>
</dbReference>
<dbReference type="Pfam" id="PF01218">
    <property type="entry name" value="Coprogen_oxidas"/>
    <property type="match status" value="1"/>
</dbReference>
<dbReference type="EC" id="1.3.3.3" evidence="4"/>
<dbReference type="OrthoDB" id="15318at2759"/>
<comment type="similarity">
    <text evidence="2">Belongs to the aerobic coproporphyrinogen-III oxidase family.</text>
</comment>
<reference evidence="7" key="2">
    <citation type="submission" date="2015-10" db="EMBL/GenBank/DDBJ databases">
        <authorList>
            <person name="Gilbert D.G."/>
        </authorList>
    </citation>
    <scope>NUCLEOTIDE SEQUENCE</scope>
</reference>
<organism evidence="7">
    <name type="scientific">Daphnia magna</name>
    <dbReference type="NCBI Taxonomy" id="35525"/>
    <lineage>
        <taxon>Eukaryota</taxon>
        <taxon>Metazoa</taxon>
        <taxon>Ecdysozoa</taxon>
        <taxon>Arthropoda</taxon>
        <taxon>Crustacea</taxon>
        <taxon>Branchiopoda</taxon>
        <taxon>Diplostraca</taxon>
        <taxon>Cladocera</taxon>
        <taxon>Anomopoda</taxon>
        <taxon>Daphniidae</taxon>
        <taxon>Daphnia</taxon>
    </lineage>
</organism>
<dbReference type="InterPro" id="IPR036406">
    <property type="entry name" value="Coprogen_oxidase_aer_sf"/>
</dbReference>
<evidence type="ECO:0000256" key="3">
    <source>
        <dbReference type="ARBA" id="ARBA00011738"/>
    </source>
</evidence>
<dbReference type="GO" id="GO:0006782">
    <property type="term" value="P:protoporphyrinogen IX biosynthetic process"/>
    <property type="evidence" value="ECO:0007669"/>
    <property type="project" value="UniProtKB-UniPathway"/>
</dbReference>
<dbReference type="PANTHER" id="PTHR10755:SF0">
    <property type="entry name" value="OXYGEN-DEPENDENT COPROPORPHYRINOGEN-III OXIDASE, MITOCHONDRIAL"/>
    <property type="match status" value="1"/>
</dbReference>
<dbReference type="EMBL" id="GDIP01231936">
    <property type="protein sequence ID" value="JAI91465.1"/>
    <property type="molecule type" value="Transcribed_RNA"/>
</dbReference>
<dbReference type="GO" id="GO:0005737">
    <property type="term" value="C:cytoplasm"/>
    <property type="evidence" value="ECO:0007669"/>
    <property type="project" value="TreeGrafter"/>
</dbReference>
<comment type="pathway">
    <text evidence="1">Porphyrin-containing compound metabolism; protoporphyrin-IX biosynthesis; protoporphyrinogen-IX from coproporphyrinogen-III (O2 route): step 1/1.</text>
</comment>
<accession>A0A0P4YD11</accession>
<sequence>MKWAQSITVTLRTIRTLSTIVTCHARHRRMIVRFAGLGLGAATLTTVAAASGNTNADVLPPSLDVSSFMAEPVTPRSTLIKDKDDMKVKMEMLIMKIQADFCRALENEEDPSKKFIVDRWTRAEGGGGVTCVIQNGKTFEKAGVNVSVVHGILPVDAVRQMKARGKELIGKELPFFAAGISSVIHPSNPHVPTVHFNYRYFEVTQENGEKMVCFRNSYFAEQTIPSRQRANIII</sequence>
<dbReference type="GO" id="GO:0004109">
    <property type="term" value="F:coproporphyrinogen oxidase activity"/>
    <property type="evidence" value="ECO:0007669"/>
    <property type="project" value="UniProtKB-EC"/>
</dbReference>
<name>A0A0P4YD11_9CRUS</name>
<keyword evidence="6" id="KW-0627">Porphyrin biosynthesis</keyword>
<proteinExistence type="inferred from homology"/>